<protein>
    <submittedName>
        <fullName evidence="3">Thiolase</fullName>
    </submittedName>
</protein>
<dbReference type="PANTHER" id="PTHR42870:SF1">
    <property type="entry name" value="NON-SPECIFIC LIPID-TRANSFER PROTEIN-LIKE 2"/>
    <property type="match status" value="1"/>
</dbReference>
<dbReference type="InterPro" id="IPR002155">
    <property type="entry name" value="Thiolase"/>
</dbReference>
<dbReference type="CDD" id="cd00829">
    <property type="entry name" value="SCP-x_thiolase"/>
    <property type="match status" value="1"/>
</dbReference>
<evidence type="ECO:0000313" key="3">
    <source>
        <dbReference type="EMBL" id="GGA76879.1"/>
    </source>
</evidence>
<keyword evidence="4" id="KW-1185">Reference proteome</keyword>
<dbReference type="RefSeq" id="WP_188722266.1">
    <property type="nucleotide sequence ID" value="NZ_BMIF01000012.1"/>
</dbReference>
<evidence type="ECO:0000313" key="4">
    <source>
        <dbReference type="Proteomes" id="UP000636264"/>
    </source>
</evidence>
<proteinExistence type="predicted"/>
<dbReference type="AlphaFoldDB" id="A0A916W833"/>
<dbReference type="InterPro" id="IPR016039">
    <property type="entry name" value="Thiolase-like"/>
</dbReference>
<reference evidence="3" key="2">
    <citation type="submission" date="2020-09" db="EMBL/GenBank/DDBJ databases">
        <authorList>
            <person name="Sun Q."/>
            <person name="Zhou Y."/>
        </authorList>
    </citation>
    <scope>NUCLEOTIDE SEQUENCE</scope>
    <source>
        <strain evidence="3">CGMCC 1.15320</strain>
    </source>
</reference>
<dbReference type="PANTHER" id="PTHR42870">
    <property type="entry name" value="ACETYL-COA C-ACETYLTRANSFERASE"/>
    <property type="match status" value="1"/>
</dbReference>
<evidence type="ECO:0000259" key="1">
    <source>
        <dbReference type="Pfam" id="PF00108"/>
    </source>
</evidence>
<sequence>MSLYRSAAIAGVAESRLGIVSDATVLELQAEAAEEALAEAGIEKNEVDGLLCSGRWGRTPQLEVAEYLGINPAYSDGTSVGGASFEFHLGHAAAAIKAGLCEVALILYGSTQRSGKERSLAASQNLALQYESFAGLPNPVGAYALAASRHMAVHGTTRKDLAEVAVAARKWAQLNPKAFKRDPLTIEDVLAAQPVAEPLHRLDCCLVTDGGGAVVVVSPERAKRLAKRPVWLLGHGESHSHMLISQMPDLLSTPARDAGERAFAMAGVARKDIDVLQIYDSFTITVLLTLESVGFCRPGESAAYVSGGRIAPGGEVALNTSGGGLSYCHPGMFGIFLIIEAVRQLRGECGPRQVRKHDTALISGTGGVFCSNATCILAGD</sequence>
<feature type="domain" description="Thiolase N-terminal" evidence="1">
    <location>
        <begin position="16"/>
        <end position="218"/>
    </location>
</feature>
<reference evidence="3" key="1">
    <citation type="journal article" date="2014" name="Int. J. Syst. Evol. Microbiol.">
        <title>Complete genome sequence of Corynebacterium casei LMG S-19264T (=DSM 44701T), isolated from a smear-ripened cheese.</title>
        <authorList>
            <consortium name="US DOE Joint Genome Institute (JGI-PGF)"/>
            <person name="Walter F."/>
            <person name="Albersmeier A."/>
            <person name="Kalinowski J."/>
            <person name="Ruckert C."/>
        </authorList>
    </citation>
    <scope>NUCLEOTIDE SEQUENCE</scope>
    <source>
        <strain evidence="3">CGMCC 1.15320</strain>
    </source>
</reference>
<dbReference type="Pfam" id="PF00108">
    <property type="entry name" value="Thiolase_N"/>
    <property type="match status" value="1"/>
</dbReference>
<dbReference type="EMBL" id="BMIF01000012">
    <property type="protein sequence ID" value="GGA76879.1"/>
    <property type="molecule type" value="Genomic_DNA"/>
</dbReference>
<dbReference type="Pfam" id="PF22691">
    <property type="entry name" value="Thiolase_C_1"/>
    <property type="match status" value="1"/>
</dbReference>
<dbReference type="Gene3D" id="3.40.47.10">
    <property type="match status" value="1"/>
</dbReference>
<accession>A0A916W833</accession>
<comment type="caution">
    <text evidence="3">The sequence shown here is derived from an EMBL/GenBank/DDBJ whole genome shotgun (WGS) entry which is preliminary data.</text>
</comment>
<dbReference type="NCBIfam" id="NF004811">
    <property type="entry name" value="PRK06158.1"/>
    <property type="match status" value="1"/>
</dbReference>
<dbReference type="SUPFAM" id="SSF53901">
    <property type="entry name" value="Thiolase-like"/>
    <property type="match status" value="2"/>
</dbReference>
<dbReference type="InterPro" id="IPR020616">
    <property type="entry name" value="Thiolase_N"/>
</dbReference>
<dbReference type="InterPro" id="IPR055140">
    <property type="entry name" value="Thiolase_C_2"/>
</dbReference>
<evidence type="ECO:0000259" key="2">
    <source>
        <dbReference type="Pfam" id="PF22691"/>
    </source>
</evidence>
<dbReference type="Proteomes" id="UP000636264">
    <property type="component" value="Unassembled WGS sequence"/>
</dbReference>
<dbReference type="GO" id="GO:0003988">
    <property type="term" value="F:acetyl-CoA C-acyltransferase activity"/>
    <property type="evidence" value="ECO:0007669"/>
    <property type="project" value="UniProtKB-ARBA"/>
</dbReference>
<dbReference type="PIRSF" id="PIRSF000429">
    <property type="entry name" value="Ac-CoA_Ac_transf"/>
    <property type="match status" value="1"/>
</dbReference>
<name>A0A916W833_9HYPH</name>
<gene>
    <name evidence="3" type="ORF">GCM10011385_33700</name>
</gene>
<organism evidence="3 4">
    <name type="scientific">Nitratireductor aestuarii</name>
    <dbReference type="NCBI Taxonomy" id="1735103"/>
    <lineage>
        <taxon>Bacteria</taxon>
        <taxon>Pseudomonadati</taxon>
        <taxon>Pseudomonadota</taxon>
        <taxon>Alphaproteobacteria</taxon>
        <taxon>Hyphomicrobiales</taxon>
        <taxon>Phyllobacteriaceae</taxon>
        <taxon>Nitratireductor</taxon>
    </lineage>
</organism>
<feature type="domain" description="Thiolase C-terminal" evidence="2">
    <location>
        <begin position="236"/>
        <end position="378"/>
    </location>
</feature>